<protein>
    <submittedName>
        <fullName evidence="1">DNA-binding protein HU-beta</fullName>
    </submittedName>
</protein>
<organism evidence="1 2">
    <name type="scientific">Nocardiopsis sinuspersici</name>
    <dbReference type="NCBI Taxonomy" id="501010"/>
    <lineage>
        <taxon>Bacteria</taxon>
        <taxon>Bacillati</taxon>
        <taxon>Actinomycetota</taxon>
        <taxon>Actinomycetes</taxon>
        <taxon>Streptosporangiales</taxon>
        <taxon>Nocardiopsidaceae</taxon>
        <taxon>Nocardiopsis</taxon>
    </lineage>
</organism>
<dbReference type="GO" id="GO:0003677">
    <property type="term" value="F:DNA binding"/>
    <property type="evidence" value="ECO:0007669"/>
    <property type="project" value="UniProtKB-KW"/>
</dbReference>
<keyword evidence="1" id="KW-0238">DNA-binding</keyword>
<dbReference type="GO" id="GO:0030527">
    <property type="term" value="F:structural constituent of chromatin"/>
    <property type="evidence" value="ECO:0007669"/>
    <property type="project" value="InterPro"/>
</dbReference>
<dbReference type="RefSeq" id="WP_179810208.1">
    <property type="nucleotide sequence ID" value="NZ_JACCHL010000001.1"/>
</dbReference>
<name>A0A7Y9XES0_9ACTN</name>
<sequence>MAAPQTSEGSERVTKRAFIAAVARRVGLPKRVVSEIYDAAIAELMDVVRRGDRLILTGFGSFERQWHKGHPVRFTKGGEDKVDDYSVLKFSATRQTNQRIGRPQ</sequence>
<proteinExistence type="predicted"/>
<dbReference type="InterPro" id="IPR000119">
    <property type="entry name" value="Hist_DNA-bd"/>
</dbReference>
<dbReference type="SUPFAM" id="SSF47729">
    <property type="entry name" value="IHF-like DNA-binding proteins"/>
    <property type="match status" value="1"/>
</dbReference>
<reference evidence="1 2" key="1">
    <citation type="submission" date="2020-07" db="EMBL/GenBank/DDBJ databases">
        <title>Sequencing the genomes of 1000 actinobacteria strains.</title>
        <authorList>
            <person name="Klenk H.-P."/>
        </authorList>
    </citation>
    <scope>NUCLEOTIDE SEQUENCE [LARGE SCALE GENOMIC DNA]</scope>
    <source>
        <strain evidence="1 2">DSM 45278</strain>
    </source>
</reference>
<evidence type="ECO:0000313" key="1">
    <source>
        <dbReference type="EMBL" id="NYH53030.1"/>
    </source>
</evidence>
<dbReference type="Pfam" id="PF00216">
    <property type="entry name" value="Bac_DNA_binding"/>
    <property type="match status" value="1"/>
</dbReference>
<evidence type="ECO:0000313" key="2">
    <source>
        <dbReference type="Proteomes" id="UP000584931"/>
    </source>
</evidence>
<comment type="caution">
    <text evidence="1">The sequence shown here is derived from an EMBL/GenBank/DDBJ whole genome shotgun (WGS) entry which is preliminary data.</text>
</comment>
<dbReference type="InterPro" id="IPR010992">
    <property type="entry name" value="IHF-like_DNA-bd_dom_sf"/>
</dbReference>
<gene>
    <name evidence="1" type="ORF">HNR06_002619</name>
</gene>
<dbReference type="AlphaFoldDB" id="A0A7Y9XES0"/>
<accession>A0A7Y9XES0</accession>
<dbReference type="EMBL" id="JACCHL010000001">
    <property type="protein sequence ID" value="NYH53030.1"/>
    <property type="molecule type" value="Genomic_DNA"/>
</dbReference>
<dbReference type="Proteomes" id="UP000584931">
    <property type="component" value="Unassembled WGS sequence"/>
</dbReference>
<dbReference type="Gene3D" id="4.10.520.10">
    <property type="entry name" value="IHF-like DNA-binding proteins"/>
    <property type="match status" value="1"/>
</dbReference>